<dbReference type="RefSeq" id="WP_015234790.1">
    <property type="nucleotide sequence ID" value="NC_019793.1"/>
</dbReference>
<dbReference type="GO" id="GO:0005975">
    <property type="term" value="P:carbohydrate metabolic process"/>
    <property type="evidence" value="ECO:0007669"/>
    <property type="project" value="InterPro"/>
</dbReference>
<dbReference type="HOGENOM" id="CLU_009397_4_0_0"/>
<keyword evidence="2 6" id="KW-0378">Hydrolase</keyword>
<feature type="chain" id="PRO_5003939052" evidence="7">
    <location>
        <begin position="28"/>
        <end position="350"/>
    </location>
</feature>
<dbReference type="PANTHER" id="PTHR42812">
    <property type="entry name" value="BETA-XYLOSIDASE"/>
    <property type="match status" value="1"/>
</dbReference>
<evidence type="ECO:0000313" key="9">
    <source>
        <dbReference type="Proteomes" id="UP000010467"/>
    </source>
</evidence>
<dbReference type="InterPro" id="IPR023296">
    <property type="entry name" value="Glyco_hydro_beta-prop_sf"/>
</dbReference>
<reference evidence="9" key="1">
    <citation type="submission" date="2012-03" db="EMBL/GenBank/DDBJ databases">
        <title>Complete sequence of chromosome of Deinococcus peraridilitoris DSM 19664.</title>
        <authorList>
            <person name="Lucas S."/>
            <person name="Copeland A."/>
            <person name="Lapidus A."/>
            <person name="Glavina del Rio T."/>
            <person name="Dalin E."/>
            <person name="Tice H."/>
            <person name="Bruce D."/>
            <person name="Goodwin L."/>
            <person name="Pitluck S."/>
            <person name="Peters L."/>
            <person name="Mikhailova N."/>
            <person name="Lu M."/>
            <person name="Kyrpides N."/>
            <person name="Mavromatis K."/>
            <person name="Ivanova N."/>
            <person name="Brettin T."/>
            <person name="Detter J.C."/>
            <person name="Han C."/>
            <person name="Larimer F."/>
            <person name="Land M."/>
            <person name="Hauser L."/>
            <person name="Markowitz V."/>
            <person name="Cheng J.-F."/>
            <person name="Hugenholtz P."/>
            <person name="Woyke T."/>
            <person name="Wu D."/>
            <person name="Pukall R."/>
            <person name="Steenblock K."/>
            <person name="Brambilla E."/>
            <person name="Klenk H.-P."/>
            <person name="Eisen J.A."/>
        </authorList>
    </citation>
    <scope>NUCLEOTIDE SEQUENCE [LARGE SCALE GENOMIC DNA]</scope>
    <source>
        <strain evidence="9">DSM 19664 / LMG 22246 / CIP 109416 / KR-200</strain>
    </source>
</reference>
<name>L0A0D6_DEIPD</name>
<protein>
    <submittedName>
        <fullName evidence="8">Beta-xylosidase</fullName>
    </submittedName>
</protein>
<dbReference type="InterPro" id="IPR006710">
    <property type="entry name" value="Glyco_hydro_43"/>
</dbReference>
<evidence type="ECO:0000313" key="8">
    <source>
        <dbReference type="EMBL" id="AFZ66480.1"/>
    </source>
</evidence>
<evidence type="ECO:0000256" key="1">
    <source>
        <dbReference type="ARBA" id="ARBA00009865"/>
    </source>
</evidence>
<evidence type="ECO:0000256" key="4">
    <source>
        <dbReference type="PIRSR" id="PIRSR606710-1"/>
    </source>
</evidence>
<dbReference type="SUPFAM" id="SSF75005">
    <property type="entry name" value="Arabinanase/levansucrase/invertase"/>
    <property type="match status" value="1"/>
</dbReference>
<dbReference type="InterPro" id="IPR051795">
    <property type="entry name" value="Glycosyl_Hydrlase_43"/>
</dbReference>
<dbReference type="OrthoDB" id="273314at2"/>
<dbReference type="STRING" id="937777.Deipe_0911"/>
<accession>L0A0D6</accession>
<feature type="active site" description="Proton donor" evidence="4">
    <location>
        <position position="229"/>
    </location>
</feature>
<evidence type="ECO:0000256" key="2">
    <source>
        <dbReference type="ARBA" id="ARBA00022801"/>
    </source>
</evidence>
<feature type="site" description="Important for catalytic activity, responsible for pKa modulation of the active site Glu and correct orientation of both the proton donor and substrate" evidence="5">
    <location>
        <position position="169"/>
    </location>
</feature>
<keyword evidence="7" id="KW-0732">Signal</keyword>
<evidence type="ECO:0000256" key="7">
    <source>
        <dbReference type="SAM" id="SignalP"/>
    </source>
</evidence>
<feature type="signal peptide" evidence="7">
    <location>
        <begin position="1"/>
        <end position="27"/>
    </location>
</feature>
<dbReference type="CDD" id="cd08999">
    <property type="entry name" value="GH43_ABN-like"/>
    <property type="match status" value="1"/>
</dbReference>
<evidence type="ECO:0000256" key="5">
    <source>
        <dbReference type="PIRSR" id="PIRSR606710-2"/>
    </source>
</evidence>
<dbReference type="eggNOG" id="COG3507">
    <property type="taxonomic scope" value="Bacteria"/>
</dbReference>
<keyword evidence="3 6" id="KW-0326">Glycosidase</keyword>
<evidence type="ECO:0000256" key="3">
    <source>
        <dbReference type="ARBA" id="ARBA00023295"/>
    </source>
</evidence>
<dbReference type="EMBL" id="CP003382">
    <property type="protein sequence ID" value="AFZ66480.1"/>
    <property type="molecule type" value="Genomic_DNA"/>
</dbReference>
<dbReference type="PATRIC" id="fig|937777.3.peg.921"/>
<dbReference type="KEGG" id="dpd:Deipe_0911"/>
<gene>
    <name evidence="8" type="ordered locus">Deipe_0911</name>
</gene>
<keyword evidence="9" id="KW-1185">Reference proteome</keyword>
<dbReference type="Proteomes" id="UP000010467">
    <property type="component" value="Chromosome"/>
</dbReference>
<sequence>MTRRYSLLGSAPLLASLTFVMLGDSLAGGGAPLASPPAAQSSATRTYTNPVIDEDFPDPFVLRVGRTYYAYATNTNGIDVPVHQSNDLVTWQFVGNAMPTLAPWASSGFTWAPEVMAVKDGYTLYYTARHTESGRQCIGVATASKPEGPFQDRSRQPLVCQLDLGGSIDASPFTDKDGQRYLYWKNDGNCCNQLTSIWVQKLSADGKQLLGQPKDLISNAQLWEGNLIEAPNVWRREGKYYLFYSAADYASDTYAVGVALGSSPTGPFRKLNRDEPWLATRGEVAGPGGQGIISDGAGNTWLYYHAWTEGQIGYEAGGQRSMRLDLLQWKNGLPVLRGPSLSRQNAPTRP</sequence>
<dbReference type="PANTHER" id="PTHR42812:SF5">
    <property type="entry name" value="ENDO-ARABINASE"/>
    <property type="match status" value="1"/>
</dbReference>
<dbReference type="GO" id="GO:0004553">
    <property type="term" value="F:hydrolase activity, hydrolyzing O-glycosyl compounds"/>
    <property type="evidence" value="ECO:0007669"/>
    <property type="project" value="InterPro"/>
</dbReference>
<feature type="active site" description="Proton acceptor" evidence="4">
    <location>
        <position position="58"/>
    </location>
</feature>
<evidence type="ECO:0000256" key="6">
    <source>
        <dbReference type="RuleBase" id="RU361187"/>
    </source>
</evidence>
<comment type="similarity">
    <text evidence="1 6">Belongs to the glycosyl hydrolase 43 family.</text>
</comment>
<dbReference type="Gene3D" id="2.115.10.20">
    <property type="entry name" value="Glycosyl hydrolase domain, family 43"/>
    <property type="match status" value="1"/>
</dbReference>
<organism evidence="8 9">
    <name type="scientific">Deinococcus peraridilitoris (strain DSM 19664 / LMG 22246 / CIP 109416 / KR-200)</name>
    <dbReference type="NCBI Taxonomy" id="937777"/>
    <lineage>
        <taxon>Bacteria</taxon>
        <taxon>Thermotogati</taxon>
        <taxon>Deinococcota</taxon>
        <taxon>Deinococci</taxon>
        <taxon>Deinococcales</taxon>
        <taxon>Deinococcaceae</taxon>
        <taxon>Deinococcus</taxon>
    </lineage>
</organism>
<dbReference type="Pfam" id="PF04616">
    <property type="entry name" value="Glyco_hydro_43"/>
    <property type="match status" value="1"/>
</dbReference>
<proteinExistence type="inferred from homology"/>
<dbReference type="AlphaFoldDB" id="L0A0D6"/>